<name>D2V645_NAEGR</name>
<evidence type="ECO:0000313" key="3">
    <source>
        <dbReference type="Proteomes" id="UP000006671"/>
    </source>
</evidence>
<proteinExistence type="predicted"/>
<gene>
    <name evidence="2" type="ORF">NAEGRDRAFT_78739</name>
</gene>
<protein>
    <submittedName>
        <fullName evidence="2">Predicted protein</fullName>
    </submittedName>
</protein>
<feature type="compositionally biased region" description="Basic residues" evidence="1">
    <location>
        <begin position="223"/>
        <end position="233"/>
    </location>
</feature>
<dbReference type="RefSeq" id="XP_002680647.1">
    <property type="nucleotide sequence ID" value="XM_002680601.1"/>
</dbReference>
<reference evidence="2 3" key="1">
    <citation type="journal article" date="2010" name="Cell">
        <title>The genome of Naegleria gruberi illuminates early eukaryotic versatility.</title>
        <authorList>
            <person name="Fritz-Laylin L.K."/>
            <person name="Prochnik S.E."/>
            <person name="Ginger M.L."/>
            <person name="Dacks J.B."/>
            <person name="Carpenter M.L."/>
            <person name="Field M.C."/>
            <person name="Kuo A."/>
            <person name="Paredez A."/>
            <person name="Chapman J."/>
            <person name="Pham J."/>
            <person name="Shu S."/>
            <person name="Neupane R."/>
            <person name="Cipriano M."/>
            <person name="Mancuso J."/>
            <person name="Tu H."/>
            <person name="Salamov A."/>
            <person name="Lindquist E."/>
            <person name="Shapiro H."/>
            <person name="Lucas S."/>
            <person name="Grigoriev I.V."/>
            <person name="Cande W.Z."/>
            <person name="Fulton C."/>
            <person name="Rokhsar D.S."/>
            <person name="Dawson S.C."/>
        </authorList>
    </citation>
    <scope>NUCLEOTIDE SEQUENCE [LARGE SCALE GENOMIC DNA]</scope>
    <source>
        <strain evidence="2 3">NEG-M</strain>
    </source>
</reference>
<dbReference type="GeneID" id="8861928"/>
<keyword evidence="3" id="KW-1185">Reference proteome</keyword>
<dbReference type="OrthoDB" id="10468471at2759"/>
<feature type="region of interest" description="Disordered" evidence="1">
    <location>
        <begin position="179"/>
        <end position="233"/>
    </location>
</feature>
<dbReference type="KEGG" id="ngr:NAEGRDRAFT_78739"/>
<dbReference type="VEuPathDB" id="AmoebaDB:NAEGRDRAFT_78739"/>
<evidence type="ECO:0000256" key="1">
    <source>
        <dbReference type="SAM" id="MobiDB-lite"/>
    </source>
</evidence>
<dbReference type="Proteomes" id="UP000006671">
    <property type="component" value="Unassembled WGS sequence"/>
</dbReference>
<dbReference type="InParanoid" id="D2V645"/>
<evidence type="ECO:0000313" key="2">
    <source>
        <dbReference type="EMBL" id="EFC47903.1"/>
    </source>
</evidence>
<dbReference type="EMBL" id="GG738853">
    <property type="protein sequence ID" value="EFC47903.1"/>
    <property type="molecule type" value="Genomic_DNA"/>
</dbReference>
<sequence>MSSSTTTTTKKPVIQIKLLKNNALIPLSKKSSSSASSENVFNRKLTENDKKELDMFLKVLSPIEPLKFTISIISDNSTMGIPNRVVGQIVHTFESKKDNTSVSNVDSINLLPALDDVVSHLDNCFVSEKEQFLQIPVKAYNIGQEYSLRLELGGRSTGAAKSTVAALPFEDIIVTLVNQQQQQPNEQTSSNTPSKNDKKKKPSEQEVMMKLLLEQEDANEKKKQSKKGSSKKK</sequence>
<accession>D2V645</accession>
<dbReference type="AlphaFoldDB" id="D2V645"/>
<organism evidence="3">
    <name type="scientific">Naegleria gruberi</name>
    <name type="common">Amoeba</name>
    <dbReference type="NCBI Taxonomy" id="5762"/>
    <lineage>
        <taxon>Eukaryota</taxon>
        <taxon>Discoba</taxon>
        <taxon>Heterolobosea</taxon>
        <taxon>Tetramitia</taxon>
        <taxon>Eutetramitia</taxon>
        <taxon>Vahlkampfiidae</taxon>
        <taxon>Naegleria</taxon>
    </lineage>
</organism>
<feature type="compositionally biased region" description="Polar residues" evidence="1">
    <location>
        <begin position="184"/>
        <end position="194"/>
    </location>
</feature>